<dbReference type="GO" id="GO:0001510">
    <property type="term" value="P:RNA methylation"/>
    <property type="evidence" value="ECO:0007669"/>
    <property type="project" value="InterPro"/>
</dbReference>
<reference evidence="7 8" key="1">
    <citation type="submission" date="2019-12" db="EMBL/GenBank/DDBJ databases">
        <authorList>
            <person name="Li M."/>
        </authorList>
    </citation>
    <scope>NUCLEOTIDE SEQUENCE [LARGE SCALE GENOMIC DNA]</scope>
    <source>
        <strain evidence="7 8">GBMRC 2046</strain>
    </source>
</reference>
<evidence type="ECO:0000313" key="8">
    <source>
        <dbReference type="Proteomes" id="UP000433101"/>
    </source>
</evidence>
<comment type="caution">
    <text evidence="5">Lacks conserved residue(s) required for the propagation of feature annotation.</text>
</comment>
<comment type="similarity">
    <text evidence="5">Belongs to the class I-like SAM-binding methyltransferase superfamily. RsmB/NOP family.</text>
</comment>
<keyword evidence="8" id="KW-1185">Reference proteome</keyword>
<dbReference type="PANTHER" id="PTHR22807">
    <property type="entry name" value="NOP2 YEAST -RELATED NOL1/NOP2/FMU SUN DOMAIN-CONTAINING"/>
    <property type="match status" value="1"/>
</dbReference>
<evidence type="ECO:0000313" key="7">
    <source>
        <dbReference type="EMBL" id="MXN64421.1"/>
    </source>
</evidence>
<evidence type="ECO:0000256" key="5">
    <source>
        <dbReference type="PROSITE-ProRule" id="PRU01023"/>
    </source>
</evidence>
<keyword evidence="2 5" id="KW-0808">Transferase</keyword>
<feature type="binding site" evidence="5">
    <location>
        <position position="263"/>
    </location>
    <ligand>
        <name>S-adenosyl-L-methionine</name>
        <dbReference type="ChEBI" id="CHEBI:59789"/>
    </ligand>
</feature>
<protein>
    <submittedName>
        <fullName evidence="7">Methyltransferase domain-containing protein</fullName>
    </submittedName>
</protein>
<sequence length="431" mass="46918">MKDGGRIAAAIDVLTDIESRRRPVQDALKDWGISHRFAGSGDRVAIGNLVFDALRAKASLSYMLDDAGPRALAIGVYAISWGRGVEGIATAFDADKHAPPALTDKETERLAAASLEGAPDWVLADVPEWLWPEFSSAFSADAVAEGRALASRAPIDMRVNRLKATREKVLKRLHHLGAEVTPISPLGLRIAPAEGAGRMPHVQAEEGFRKGWFELQDEASQTAALLAGAKGGDQVLDYCAGGGGKTLALAGEMENRGQIYAYDADRLRLAPIHDRLRRAGVRNVQIRDPQTGGLEGLEGRMDLVFADVPCSGTGVWRRRPDSKWRLSERALGERMTEQREVIRAASRYVRPGGRLVYVTCSLLSSENREQLIGFLGENRDFRPLDLKADWTRVLGDTSDRSRFDDAGFATLSPAKSGTDGFFVSVLQRADG</sequence>
<dbReference type="Pfam" id="PF22458">
    <property type="entry name" value="RsmF-B_ferredox"/>
    <property type="match status" value="1"/>
</dbReference>
<dbReference type="Gene3D" id="3.40.50.150">
    <property type="entry name" value="Vaccinia Virus protein VP39"/>
    <property type="match status" value="1"/>
</dbReference>
<feature type="active site" description="Nucleophile" evidence="5">
    <location>
        <position position="360"/>
    </location>
</feature>
<dbReference type="SUPFAM" id="SSF53335">
    <property type="entry name" value="S-adenosyl-L-methionine-dependent methyltransferases"/>
    <property type="match status" value="1"/>
</dbReference>
<dbReference type="AlphaFoldDB" id="A0A7X3LSS1"/>
<dbReference type="Proteomes" id="UP000433101">
    <property type="component" value="Unassembled WGS sequence"/>
</dbReference>
<evidence type="ECO:0000256" key="3">
    <source>
        <dbReference type="ARBA" id="ARBA00022691"/>
    </source>
</evidence>
<dbReference type="EMBL" id="WUMV01000002">
    <property type="protein sequence ID" value="MXN64421.1"/>
    <property type="molecule type" value="Genomic_DNA"/>
</dbReference>
<feature type="binding site" evidence="5">
    <location>
        <position position="307"/>
    </location>
    <ligand>
        <name>S-adenosyl-L-methionine</name>
        <dbReference type="ChEBI" id="CHEBI:59789"/>
    </ligand>
</feature>
<gene>
    <name evidence="7" type="ORF">GR183_05855</name>
</gene>
<dbReference type="PROSITE" id="PS51686">
    <property type="entry name" value="SAM_MT_RSMB_NOP"/>
    <property type="match status" value="1"/>
</dbReference>
<dbReference type="InterPro" id="IPR001678">
    <property type="entry name" value="MeTrfase_RsmB-F_NOP2_dom"/>
</dbReference>
<evidence type="ECO:0000256" key="2">
    <source>
        <dbReference type="ARBA" id="ARBA00022679"/>
    </source>
</evidence>
<keyword evidence="3 5" id="KW-0949">S-adenosyl-L-methionine</keyword>
<dbReference type="InterPro" id="IPR049560">
    <property type="entry name" value="MeTrfase_RsmB-F_NOP2_cat"/>
</dbReference>
<evidence type="ECO:0000259" key="6">
    <source>
        <dbReference type="PROSITE" id="PS51686"/>
    </source>
</evidence>
<dbReference type="InterPro" id="IPR023267">
    <property type="entry name" value="RCMT"/>
</dbReference>
<evidence type="ECO:0000256" key="1">
    <source>
        <dbReference type="ARBA" id="ARBA00022603"/>
    </source>
</evidence>
<accession>A0A7X3LSS1</accession>
<keyword evidence="1 5" id="KW-0489">Methyltransferase</keyword>
<evidence type="ECO:0000256" key="4">
    <source>
        <dbReference type="ARBA" id="ARBA00022884"/>
    </source>
</evidence>
<dbReference type="Pfam" id="PF01189">
    <property type="entry name" value="Methyltr_RsmB-F"/>
    <property type="match status" value="1"/>
</dbReference>
<dbReference type="CDD" id="cd02440">
    <property type="entry name" value="AdoMet_MTases"/>
    <property type="match status" value="1"/>
</dbReference>
<feature type="domain" description="SAM-dependent MTase RsmB/NOP-type" evidence="6">
    <location>
        <begin position="145"/>
        <end position="429"/>
    </location>
</feature>
<comment type="caution">
    <text evidence="7">The sequence shown here is derived from an EMBL/GenBank/DDBJ whole genome shotgun (WGS) entry which is preliminary data.</text>
</comment>
<dbReference type="GO" id="GO:0003723">
    <property type="term" value="F:RNA binding"/>
    <property type="evidence" value="ECO:0007669"/>
    <property type="project" value="UniProtKB-UniRule"/>
</dbReference>
<dbReference type="InterPro" id="IPR029063">
    <property type="entry name" value="SAM-dependent_MTases_sf"/>
</dbReference>
<organism evidence="7 8">
    <name type="scientific">Stappia sediminis</name>
    <dbReference type="NCBI Taxonomy" id="2692190"/>
    <lineage>
        <taxon>Bacteria</taxon>
        <taxon>Pseudomonadati</taxon>
        <taxon>Pseudomonadota</taxon>
        <taxon>Alphaproteobacteria</taxon>
        <taxon>Hyphomicrobiales</taxon>
        <taxon>Stappiaceae</taxon>
        <taxon>Stappia</taxon>
    </lineage>
</organism>
<proteinExistence type="inferred from homology"/>
<dbReference type="PRINTS" id="PR02008">
    <property type="entry name" value="RCMTFAMILY"/>
</dbReference>
<name>A0A7X3LSS1_9HYPH</name>
<dbReference type="InterPro" id="IPR054728">
    <property type="entry name" value="RsmB-like_ferredoxin"/>
</dbReference>
<dbReference type="PANTHER" id="PTHR22807:SF53">
    <property type="entry name" value="RIBOSOMAL RNA SMALL SUBUNIT METHYLTRANSFERASE B-RELATED"/>
    <property type="match status" value="1"/>
</dbReference>
<keyword evidence="4 5" id="KW-0694">RNA-binding</keyword>
<dbReference type="RefSeq" id="WP_160774645.1">
    <property type="nucleotide sequence ID" value="NZ_WUMV01000002.1"/>
</dbReference>
<dbReference type="GO" id="GO:0008173">
    <property type="term" value="F:RNA methyltransferase activity"/>
    <property type="evidence" value="ECO:0007669"/>
    <property type="project" value="InterPro"/>
</dbReference>